<dbReference type="eggNOG" id="KOG1161">
    <property type="taxonomic scope" value="Eukaryota"/>
</dbReference>
<name>A0A0L0G258_9EUKA</name>
<evidence type="ECO:0000256" key="1">
    <source>
        <dbReference type="ARBA" id="ARBA00004127"/>
    </source>
</evidence>
<keyword evidence="2 5" id="KW-0812">Transmembrane</keyword>
<dbReference type="Pfam" id="PF09359">
    <property type="entry name" value="VTC"/>
    <property type="match status" value="1"/>
</dbReference>
<feature type="domain" description="VTC" evidence="7">
    <location>
        <begin position="23"/>
        <end position="267"/>
    </location>
</feature>
<dbReference type="InterPro" id="IPR042267">
    <property type="entry name" value="VTC_sf"/>
</dbReference>
<dbReference type="RefSeq" id="XP_014156180.1">
    <property type="nucleotide sequence ID" value="XM_014300705.1"/>
</dbReference>
<dbReference type="EMBL" id="KQ241942">
    <property type="protein sequence ID" value="KNC82278.1"/>
    <property type="molecule type" value="Genomic_DNA"/>
</dbReference>
<feature type="domain" description="DUF202" evidence="6">
    <location>
        <begin position="369"/>
        <end position="427"/>
    </location>
</feature>
<gene>
    <name evidence="8" type="ORF">SARC_05433</name>
</gene>
<keyword evidence="9" id="KW-1185">Reference proteome</keyword>
<comment type="subcellular location">
    <subcellularLocation>
        <location evidence="1">Endomembrane system</location>
        <topology evidence="1">Multi-pass membrane protein</topology>
    </subcellularLocation>
</comment>
<organism evidence="8 9">
    <name type="scientific">Sphaeroforma arctica JP610</name>
    <dbReference type="NCBI Taxonomy" id="667725"/>
    <lineage>
        <taxon>Eukaryota</taxon>
        <taxon>Ichthyosporea</taxon>
        <taxon>Ichthyophonida</taxon>
        <taxon>Sphaeroforma</taxon>
    </lineage>
</organism>
<dbReference type="GO" id="GO:0006799">
    <property type="term" value="P:polyphosphate biosynthetic process"/>
    <property type="evidence" value="ECO:0007669"/>
    <property type="project" value="UniProtKB-ARBA"/>
</dbReference>
<dbReference type="InterPro" id="IPR018966">
    <property type="entry name" value="VTC_domain"/>
</dbReference>
<feature type="transmembrane region" description="Helical" evidence="5">
    <location>
        <begin position="451"/>
        <end position="472"/>
    </location>
</feature>
<protein>
    <submittedName>
        <fullName evidence="8">Uncharacterized protein</fullName>
    </submittedName>
</protein>
<proteinExistence type="predicted"/>
<dbReference type="AlphaFoldDB" id="A0A0L0G258"/>
<feature type="transmembrane region" description="Helical" evidence="5">
    <location>
        <begin position="376"/>
        <end position="397"/>
    </location>
</feature>
<dbReference type="Pfam" id="PF02656">
    <property type="entry name" value="DUF202"/>
    <property type="match status" value="1"/>
</dbReference>
<keyword evidence="4 5" id="KW-0472">Membrane</keyword>
<evidence type="ECO:0000256" key="2">
    <source>
        <dbReference type="ARBA" id="ARBA00022692"/>
    </source>
</evidence>
<evidence type="ECO:0000256" key="5">
    <source>
        <dbReference type="SAM" id="Phobius"/>
    </source>
</evidence>
<accession>A0A0L0G258</accession>
<dbReference type="PANTHER" id="PTHR46140:SF1">
    <property type="entry name" value="VACUOLAR TRANSPORTER CHAPERONE COMPLEX SUBUNIT 4-RELATED"/>
    <property type="match status" value="1"/>
</dbReference>
<feature type="transmembrane region" description="Helical" evidence="5">
    <location>
        <begin position="403"/>
        <end position="424"/>
    </location>
</feature>
<dbReference type="PANTHER" id="PTHR46140">
    <property type="entry name" value="VACUOLAR TRANSPORTER CHAPERONE 1-RELATED"/>
    <property type="match status" value="1"/>
</dbReference>
<dbReference type="Proteomes" id="UP000054560">
    <property type="component" value="Unassembled WGS sequence"/>
</dbReference>
<dbReference type="OrthoDB" id="6493944at2759"/>
<dbReference type="STRING" id="667725.A0A0L0G258"/>
<reference evidence="8 9" key="1">
    <citation type="submission" date="2011-02" db="EMBL/GenBank/DDBJ databases">
        <title>The Genome Sequence of Sphaeroforma arctica JP610.</title>
        <authorList>
            <consortium name="The Broad Institute Genome Sequencing Platform"/>
            <person name="Russ C."/>
            <person name="Cuomo C."/>
            <person name="Young S.K."/>
            <person name="Zeng Q."/>
            <person name="Gargeya S."/>
            <person name="Alvarado L."/>
            <person name="Berlin A."/>
            <person name="Chapman S.B."/>
            <person name="Chen Z."/>
            <person name="Freedman E."/>
            <person name="Gellesch M."/>
            <person name="Goldberg J."/>
            <person name="Griggs A."/>
            <person name="Gujja S."/>
            <person name="Heilman E."/>
            <person name="Heiman D."/>
            <person name="Howarth C."/>
            <person name="Mehta T."/>
            <person name="Neiman D."/>
            <person name="Pearson M."/>
            <person name="Roberts A."/>
            <person name="Saif S."/>
            <person name="Shea T."/>
            <person name="Shenoy N."/>
            <person name="Sisk P."/>
            <person name="Stolte C."/>
            <person name="Sykes S."/>
            <person name="White J."/>
            <person name="Yandava C."/>
            <person name="Burger G."/>
            <person name="Gray M.W."/>
            <person name="Holland P.W.H."/>
            <person name="King N."/>
            <person name="Lang F.B.F."/>
            <person name="Roger A.J."/>
            <person name="Ruiz-Trillo I."/>
            <person name="Haas B."/>
            <person name="Nusbaum C."/>
            <person name="Birren B."/>
        </authorList>
    </citation>
    <scope>NUCLEOTIDE SEQUENCE [LARGE SCALE GENOMIC DNA]</scope>
    <source>
        <strain evidence="8 9">JP610</strain>
    </source>
</reference>
<dbReference type="InterPro" id="IPR051572">
    <property type="entry name" value="VTC_Complex_Subunit"/>
</dbReference>
<dbReference type="InterPro" id="IPR003807">
    <property type="entry name" value="DUF202"/>
</dbReference>
<dbReference type="GeneID" id="25905937"/>
<evidence type="ECO:0000313" key="8">
    <source>
        <dbReference type="EMBL" id="KNC82278.1"/>
    </source>
</evidence>
<evidence type="ECO:0000256" key="3">
    <source>
        <dbReference type="ARBA" id="ARBA00022989"/>
    </source>
</evidence>
<dbReference type="GO" id="GO:0012505">
    <property type="term" value="C:endomembrane system"/>
    <property type="evidence" value="ECO:0007669"/>
    <property type="project" value="UniProtKB-SubCell"/>
</dbReference>
<dbReference type="Gene3D" id="3.20.100.30">
    <property type="entry name" value="VTC, catalytic tunnel domain"/>
    <property type="match status" value="1"/>
</dbReference>
<evidence type="ECO:0000259" key="7">
    <source>
        <dbReference type="Pfam" id="PF09359"/>
    </source>
</evidence>
<keyword evidence="3 5" id="KW-1133">Transmembrane helix</keyword>
<evidence type="ECO:0000256" key="4">
    <source>
        <dbReference type="ARBA" id="ARBA00023136"/>
    </source>
</evidence>
<evidence type="ECO:0000313" key="9">
    <source>
        <dbReference type="Proteomes" id="UP000054560"/>
    </source>
</evidence>
<evidence type="ECO:0000259" key="6">
    <source>
        <dbReference type="Pfam" id="PF02656"/>
    </source>
</evidence>
<sequence length="490" mass="55669">MGDQIIVIDSPVDAVEIDQVFIRKSIKFVLPNNRVDEFVSLVKPQLPISPFKLPTGEVVESQVNNSSYFDDEYCNMFKERVVKAEAAELYRVRWYGNDFSRVEDLYVERKRHHNYKKVGKYSNKKRFDLPKEEMARFLLGAPVEELNPSKAKLASEVQTVMMQLKPKVRTQYLRTSFMTQDNTDLRITLDRDIAVYAEPNSWQNIANINGVASGEFDMMPYSVVEVKVSMVEGGTPECPPWIEEALFQSGARKIKLSKYGYGVMKLYPIHAHPSPKWAPEIAAWTSELGFDQQNTGATLAAPAVSHAAISIESPPSYRSNSFDNFTDTASTKSAMMRANFQRKYGNIFSKARRHGMNRKKYGKTDGKAFMANERTFLNYIQWTSSLATFCVGLLQIATGSEVLYVSTAIILFCDALIFYATIIYQLRRIYFVNNIASRGGRVPRSFNEWKVISAIMLVFFIAVNSYIVYMWVAQPEVLTGLTDSVVLPIV</sequence>